<dbReference type="OrthoDB" id="1420518at2"/>
<dbReference type="EMBL" id="MQVX01000001">
    <property type="protein sequence ID" value="PQJ14414.1"/>
    <property type="molecule type" value="Genomic_DNA"/>
</dbReference>
<protein>
    <submittedName>
        <fullName evidence="2">Uncharacterized protein</fullName>
    </submittedName>
</protein>
<dbReference type="Proteomes" id="UP000239366">
    <property type="component" value="Unassembled WGS sequence"/>
</dbReference>
<feature type="chain" id="PRO_5015611382" evidence="1">
    <location>
        <begin position="30"/>
        <end position="248"/>
    </location>
</feature>
<name>A0A2S7T428_9FLAO</name>
<comment type="caution">
    <text evidence="2">The sequence shown here is derived from an EMBL/GenBank/DDBJ whole genome shotgun (WGS) entry which is preliminary data.</text>
</comment>
<proteinExistence type="predicted"/>
<evidence type="ECO:0000313" key="3">
    <source>
        <dbReference type="Proteomes" id="UP000239366"/>
    </source>
</evidence>
<keyword evidence="3" id="KW-1185">Reference proteome</keyword>
<evidence type="ECO:0000256" key="1">
    <source>
        <dbReference type="SAM" id="SignalP"/>
    </source>
</evidence>
<gene>
    <name evidence="2" type="ORF">BST99_00435</name>
</gene>
<feature type="signal peptide" evidence="1">
    <location>
        <begin position="1"/>
        <end position="29"/>
    </location>
</feature>
<sequence length="248" mass="28792">MNIKSWSDHLLFALAFSFSISLSSQVSFATGNASAGGSRRADFFNSIRKNKRTADERGLPTVGSVYINEKFKPCKIYYKDELIGNFLYRHNAFNDEIEIRSENVADTTISSLVIVRNIWVEDDQTKKKMGVMTFQNEDESLRNGYLYPIVNEGKYQLYFKNQVKFTEGTIPANSFVRPTPNRFTHFRRYFFKVDDKPMALQLDKSKSSILKHLPKEAREKAKTFMKENRISMKDEEDLQALVNYLNQI</sequence>
<evidence type="ECO:0000313" key="2">
    <source>
        <dbReference type="EMBL" id="PQJ14414.1"/>
    </source>
</evidence>
<dbReference type="RefSeq" id="WP_105000048.1">
    <property type="nucleotide sequence ID" value="NZ_MQVX01000001.1"/>
</dbReference>
<organism evidence="2 3">
    <name type="scientific">Aureicoccus marinus</name>
    <dbReference type="NCBI Taxonomy" id="754435"/>
    <lineage>
        <taxon>Bacteria</taxon>
        <taxon>Pseudomonadati</taxon>
        <taxon>Bacteroidota</taxon>
        <taxon>Flavobacteriia</taxon>
        <taxon>Flavobacteriales</taxon>
        <taxon>Flavobacteriaceae</taxon>
        <taxon>Aureicoccus</taxon>
    </lineage>
</organism>
<keyword evidence="1" id="KW-0732">Signal</keyword>
<reference evidence="3" key="1">
    <citation type="submission" date="2016-11" db="EMBL/GenBank/DDBJ databases">
        <title>Trade-off between light-utilization and light-protection in marine flavobacteria.</title>
        <authorList>
            <person name="Kumagai Y."/>
            <person name="Yoshizawa S."/>
            <person name="Kogure K."/>
        </authorList>
    </citation>
    <scope>NUCLEOTIDE SEQUENCE [LARGE SCALE GENOMIC DNA]</scope>
    <source>
        <strain evidence="3">SG-18</strain>
    </source>
</reference>
<dbReference type="AlphaFoldDB" id="A0A2S7T428"/>
<accession>A0A2S7T428</accession>